<proteinExistence type="predicted"/>
<evidence type="ECO:0000313" key="1">
    <source>
        <dbReference type="EMBL" id="MDI9257937.1"/>
    </source>
</evidence>
<reference evidence="1 2" key="1">
    <citation type="submission" date="2023-05" db="EMBL/GenBank/DDBJ databases">
        <title>Flavobacterium sedimenti sp. nov., isolated from the sediment.</title>
        <authorList>
            <person name="Wu N."/>
        </authorList>
    </citation>
    <scope>NUCLEOTIDE SEQUENCE [LARGE SCALE GENOMIC DNA]</scope>
    <source>
        <strain evidence="1 2">YZ-48</strain>
    </source>
</reference>
<name>A0ABT6XS57_9FLAO</name>
<organism evidence="1 2">
    <name type="scientific">Flavobacterium sedimenticola</name>
    <dbReference type="NCBI Taxonomy" id="3043286"/>
    <lineage>
        <taxon>Bacteria</taxon>
        <taxon>Pseudomonadati</taxon>
        <taxon>Bacteroidota</taxon>
        <taxon>Flavobacteriia</taxon>
        <taxon>Flavobacteriales</taxon>
        <taxon>Flavobacteriaceae</taxon>
        <taxon>Flavobacterium</taxon>
    </lineage>
</organism>
<dbReference type="RefSeq" id="WP_283239614.1">
    <property type="nucleotide sequence ID" value="NZ_JASGBP010000007.1"/>
</dbReference>
<gene>
    <name evidence="1" type="ORF">QHT84_10980</name>
</gene>
<evidence type="ECO:0000313" key="2">
    <source>
        <dbReference type="Proteomes" id="UP001230035"/>
    </source>
</evidence>
<sequence length="241" mass="26743">MKFFYLCIILFSLFISCDYPSEVASQSAIRERTAVIIDTVPINKGNLYDAAGQVHHQLLTEYYQSSSLPFTLNGIITSAEGIANVTPSFMDLTKEMPYSFVHADRVATIISAPPGLEEEIVNASLVSSEARSSFTAFFYTLLQRCETEQEFGVLYDFIVSYEDAVQLSSSLPDVDKKTILITTSIARHTVYARKKKPKKDKDPEWQYMVGNIIAALDGADDSMADAVMKGLVTGIAENRSF</sequence>
<dbReference type="EMBL" id="JASGBP010000007">
    <property type="protein sequence ID" value="MDI9257937.1"/>
    <property type="molecule type" value="Genomic_DNA"/>
</dbReference>
<dbReference type="Proteomes" id="UP001230035">
    <property type="component" value="Unassembled WGS sequence"/>
</dbReference>
<protein>
    <recommendedName>
        <fullName evidence="3">DUF4136 domain-containing protein</fullName>
    </recommendedName>
</protein>
<keyword evidence="2" id="KW-1185">Reference proteome</keyword>
<accession>A0ABT6XS57</accession>
<evidence type="ECO:0008006" key="3">
    <source>
        <dbReference type="Google" id="ProtNLM"/>
    </source>
</evidence>
<comment type="caution">
    <text evidence="1">The sequence shown here is derived from an EMBL/GenBank/DDBJ whole genome shotgun (WGS) entry which is preliminary data.</text>
</comment>
<dbReference type="PROSITE" id="PS51257">
    <property type="entry name" value="PROKAR_LIPOPROTEIN"/>
    <property type="match status" value="1"/>
</dbReference>